<dbReference type="PANTHER" id="PTHR43296:SF2">
    <property type="entry name" value="PEROXISOMAL 2,4-DIENOYL-COA REDUCTASE [(3E)-ENOYL-COA-PRODUCING]"/>
    <property type="match status" value="1"/>
</dbReference>
<keyword evidence="2" id="KW-0560">Oxidoreductase</keyword>
<dbReference type="InterPro" id="IPR045017">
    <property type="entry name" value="DECR2-like"/>
</dbReference>
<dbReference type="GeneID" id="80819326"/>
<organism evidence="3 4">
    <name type="scientific">Marinovum algicola</name>
    <dbReference type="NCBI Taxonomy" id="42444"/>
    <lineage>
        <taxon>Bacteria</taxon>
        <taxon>Pseudomonadati</taxon>
        <taxon>Pseudomonadota</taxon>
        <taxon>Alphaproteobacteria</taxon>
        <taxon>Rhodobacterales</taxon>
        <taxon>Roseobacteraceae</taxon>
        <taxon>Marinovum</taxon>
    </lineage>
</organism>
<accession>A0A975WBW0</accession>
<comment type="caution">
    <text evidence="3">The sequence shown here is derived from an EMBL/GenBank/DDBJ whole genome shotgun (WGS) entry which is preliminary data.</text>
</comment>
<dbReference type="InterPro" id="IPR036291">
    <property type="entry name" value="NAD(P)-bd_dom_sf"/>
</dbReference>
<proteinExistence type="predicted"/>
<keyword evidence="4" id="KW-1185">Reference proteome</keyword>
<dbReference type="InterPro" id="IPR002347">
    <property type="entry name" value="SDR_fam"/>
</dbReference>
<dbReference type="Gene3D" id="3.40.50.720">
    <property type="entry name" value="NAD(P)-binding Rossmann-like Domain"/>
    <property type="match status" value="1"/>
</dbReference>
<gene>
    <name evidence="3" type="ORF">SAMN04487940_11178</name>
</gene>
<dbReference type="GO" id="GO:0009062">
    <property type="term" value="P:fatty acid catabolic process"/>
    <property type="evidence" value="ECO:0007669"/>
    <property type="project" value="InterPro"/>
</dbReference>
<dbReference type="PANTHER" id="PTHR43296">
    <property type="entry name" value="PEROXISOMAL 2,4-DIENOYL-COA REDUCTASE"/>
    <property type="match status" value="1"/>
</dbReference>
<evidence type="ECO:0000256" key="1">
    <source>
        <dbReference type="ARBA" id="ARBA00022857"/>
    </source>
</evidence>
<evidence type="ECO:0000313" key="3">
    <source>
        <dbReference type="EMBL" id="SEJ83057.1"/>
    </source>
</evidence>
<dbReference type="EMBL" id="FNYY01000011">
    <property type="protein sequence ID" value="SEJ83057.1"/>
    <property type="molecule type" value="Genomic_DNA"/>
</dbReference>
<dbReference type="SUPFAM" id="SSF51735">
    <property type="entry name" value="NAD(P)-binding Rossmann-fold domains"/>
    <property type="match status" value="1"/>
</dbReference>
<dbReference type="Pfam" id="PF13561">
    <property type="entry name" value="adh_short_C2"/>
    <property type="match status" value="1"/>
</dbReference>
<dbReference type="AlphaFoldDB" id="A0A975WBW0"/>
<reference evidence="3 4" key="1">
    <citation type="submission" date="2016-10" db="EMBL/GenBank/DDBJ databases">
        <authorList>
            <person name="Varghese N."/>
            <person name="Submissions S."/>
        </authorList>
    </citation>
    <scope>NUCLEOTIDE SEQUENCE [LARGE SCALE GENOMIC DNA]</scope>
    <source>
        <strain evidence="3 4">FF3</strain>
    </source>
</reference>
<evidence type="ECO:0000256" key="2">
    <source>
        <dbReference type="ARBA" id="ARBA00023002"/>
    </source>
</evidence>
<keyword evidence="1" id="KW-0521">NADP</keyword>
<dbReference type="Proteomes" id="UP000182932">
    <property type="component" value="Unassembled WGS sequence"/>
</dbReference>
<evidence type="ECO:0000313" key="4">
    <source>
        <dbReference type="Proteomes" id="UP000182932"/>
    </source>
</evidence>
<sequence>MSPFREDVLKGKKILVTGGGTGLGKEMSVGFASHGAHIVICGRREAVLDEACKEIAERSGGTAEYRVVNIRDAEAVDAMIGDIWESGPLTGLVNNAGANFIAPTESISHRAYDAVRATVMDGSFYATHACGKRWIADGLNGTVISNLVTWVFSGSAYVVPCAMAKTAIHAMTMSLAAEWGPKGIRLNAVAPGPFPTENAWEKLNPIPGASFGATQPDMVPMRRFGEMDELRTILTFLMLDECSYINGTTIPIDGGHRLTAHSTFAEMSKMTDDDWENARAALKASQEKEKQGR</sequence>
<dbReference type="RefSeq" id="WP_074837366.1">
    <property type="nucleotide sequence ID" value="NZ_FNYY01000011.1"/>
</dbReference>
<dbReference type="PRINTS" id="PR00081">
    <property type="entry name" value="GDHRDH"/>
</dbReference>
<name>A0A975WBW0_9RHOB</name>
<protein>
    <submittedName>
        <fullName evidence="3">NAD(P)-dependent dehydrogenase, short-chain alcohol dehydrogenase family</fullName>
    </submittedName>
</protein>
<dbReference type="GO" id="GO:0008670">
    <property type="term" value="F:2,4-dienoyl-CoA reductase (NADPH) activity"/>
    <property type="evidence" value="ECO:0007669"/>
    <property type="project" value="InterPro"/>
</dbReference>